<protein>
    <submittedName>
        <fullName evidence="1">Uncharacterized protein</fullName>
    </submittedName>
</protein>
<comment type="caution">
    <text evidence="1">The sequence shown here is derived from an EMBL/GenBank/DDBJ whole genome shotgun (WGS) entry which is preliminary data.</text>
</comment>
<proteinExistence type="predicted"/>
<dbReference type="EMBL" id="PFAJ01000049">
    <property type="protein sequence ID" value="PIR97006.1"/>
    <property type="molecule type" value="Genomic_DNA"/>
</dbReference>
<gene>
    <name evidence="1" type="ORF">COT91_03725</name>
</gene>
<accession>A0A2H0VD42</accession>
<name>A0A2H0VD42_9BACT</name>
<reference evidence="2" key="1">
    <citation type="submission" date="2017-09" db="EMBL/GenBank/DDBJ databases">
        <title>Depth-based differentiation of microbial function through sediment-hosted aquifers and enrichment of novel symbionts in the deep terrestrial subsurface.</title>
        <authorList>
            <person name="Probst A.J."/>
            <person name="Ladd B."/>
            <person name="Jarett J.K."/>
            <person name="Geller-Mcgrath D.E."/>
            <person name="Sieber C.M.K."/>
            <person name="Emerson J.B."/>
            <person name="Anantharaman K."/>
            <person name="Thomas B.C."/>
            <person name="Malmstrom R."/>
            <person name="Stieglmeier M."/>
            <person name="Klingl A."/>
            <person name="Woyke T."/>
            <person name="Ryan C.M."/>
            <person name="Banfield J.F."/>
        </authorList>
    </citation>
    <scope>NUCLEOTIDE SEQUENCE [LARGE SCALE GENOMIC DNA]</scope>
</reference>
<evidence type="ECO:0000313" key="2">
    <source>
        <dbReference type="Proteomes" id="UP000230557"/>
    </source>
</evidence>
<evidence type="ECO:0000313" key="1">
    <source>
        <dbReference type="EMBL" id="PIR97006.1"/>
    </source>
</evidence>
<dbReference type="AlphaFoldDB" id="A0A2H0VD42"/>
<sequence>MDNKKKLAELINKLPIALSEKQDLLGKLEAGKESAVKAGIKKILSETAKQLKASQDLSSATRSFDVELGEIEKQTGELVKSVAKDQTDSDLEELRKYINL</sequence>
<organism evidence="1 2">
    <name type="scientific">Candidatus Doudnabacteria bacterium CG10_big_fil_rev_8_21_14_0_10_41_10</name>
    <dbReference type="NCBI Taxonomy" id="1974551"/>
    <lineage>
        <taxon>Bacteria</taxon>
        <taxon>Candidatus Doudnaibacteriota</taxon>
    </lineage>
</organism>
<dbReference type="Proteomes" id="UP000230557">
    <property type="component" value="Unassembled WGS sequence"/>
</dbReference>